<evidence type="ECO:0000313" key="5">
    <source>
        <dbReference type="Proteomes" id="UP001157353"/>
    </source>
</evidence>
<feature type="domain" description="HTH tetR-type" evidence="3">
    <location>
        <begin position="13"/>
        <end position="73"/>
    </location>
</feature>
<dbReference type="PROSITE" id="PS01081">
    <property type="entry name" value="HTH_TETR_1"/>
    <property type="match status" value="1"/>
</dbReference>
<dbReference type="Gene3D" id="1.10.357.10">
    <property type="entry name" value="Tetracycline Repressor, domain 2"/>
    <property type="match status" value="1"/>
</dbReference>
<feature type="DNA-binding region" description="H-T-H motif" evidence="2">
    <location>
        <begin position="36"/>
        <end position="55"/>
    </location>
</feature>
<comment type="caution">
    <text evidence="4">The sequence shown here is derived from an EMBL/GenBank/DDBJ whole genome shotgun (WGS) entry which is preliminary data.</text>
</comment>
<keyword evidence="1 2" id="KW-0238">DNA-binding</keyword>
<name>A0ABQ6DWM8_9GAMM</name>
<dbReference type="PANTHER" id="PTHR30055:SF222">
    <property type="entry name" value="REGULATORY PROTEIN"/>
    <property type="match status" value="1"/>
</dbReference>
<dbReference type="InterPro" id="IPR023772">
    <property type="entry name" value="DNA-bd_HTH_TetR-type_CS"/>
</dbReference>
<accession>A0ABQ6DWM8</accession>
<protein>
    <submittedName>
        <fullName evidence="4">TetR family transcriptional regulator</fullName>
    </submittedName>
</protein>
<evidence type="ECO:0000256" key="2">
    <source>
        <dbReference type="PROSITE-ProRule" id="PRU00335"/>
    </source>
</evidence>
<sequence length="204" mass="22944">MISKTVVNKVPKKDKKQALLDSALALFVDQGFHATSTASIAKKAGVATGTLFHHFASKDALLNHLFMAVKLEFAEDISQGILTRGQTGKDLKSDAEHLWQHAIDWALQNPIKQRFFLQYSMSSEVDATIREQAMNSVLHFVVVLIEKGQQQGIIADFPIPLMLANCHGQYLAAIRYFTDHPQWGDDVSQRQASFELFWRSMKVD</sequence>
<dbReference type="InterPro" id="IPR009057">
    <property type="entry name" value="Homeodomain-like_sf"/>
</dbReference>
<dbReference type="PRINTS" id="PR00455">
    <property type="entry name" value="HTHTETR"/>
</dbReference>
<dbReference type="SUPFAM" id="SSF48498">
    <property type="entry name" value="Tetracyclin repressor-like, C-terminal domain"/>
    <property type="match status" value="1"/>
</dbReference>
<reference evidence="5" key="1">
    <citation type="journal article" date="2019" name="Int. J. Syst. Evol. Microbiol.">
        <title>The Global Catalogue of Microorganisms (GCM) 10K type strain sequencing project: providing services to taxonomists for standard genome sequencing and annotation.</title>
        <authorList>
            <consortium name="The Broad Institute Genomics Platform"/>
            <consortium name="The Broad Institute Genome Sequencing Center for Infectious Disease"/>
            <person name="Wu L."/>
            <person name="Ma J."/>
        </authorList>
    </citation>
    <scope>NUCLEOTIDE SEQUENCE [LARGE SCALE GENOMIC DNA]</scope>
    <source>
        <strain evidence="5">NBRC 103166</strain>
    </source>
</reference>
<dbReference type="RefSeq" id="WP_284202630.1">
    <property type="nucleotide sequence ID" value="NZ_BSPQ01000001.1"/>
</dbReference>
<dbReference type="EMBL" id="BSPQ01000001">
    <property type="protein sequence ID" value="GLS89515.1"/>
    <property type="molecule type" value="Genomic_DNA"/>
</dbReference>
<dbReference type="Proteomes" id="UP001157353">
    <property type="component" value="Unassembled WGS sequence"/>
</dbReference>
<evidence type="ECO:0000313" key="4">
    <source>
        <dbReference type="EMBL" id="GLS89515.1"/>
    </source>
</evidence>
<proteinExistence type="predicted"/>
<dbReference type="PROSITE" id="PS50977">
    <property type="entry name" value="HTH_TETR_2"/>
    <property type="match status" value="1"/>
</dbReference>
<dbReference type="InterPro" id="IPR050109">
    <property type="entry name" value="HTH-type_TetR-like_transc_reg"/>
</dbReference>
<dbReference type="InterPro" id="IPR001647">
    <property type="entry name" value="HTH_TetR"/>
</dbReference>
<keyword evidence="5" id="KW-1185">Reference proteome</keyword>
<evidence type="ECO:0000259" key="3">
    <source>
        <dbReference type="PROSITE" id="PS50977"/>
    </source>
</evidence>
<dbReference type="Pfam" id="PF00440">
    <property type="entry name" value="TetR_N"/>
    <property type="match status" value="1"/>
</dbReference>
<dbReference type="InterPro" id="IPR036271">
    <property type="entry name" value="Tet_transcr_reg_TetR-rel_C_sf"/>
</dbReference>
<dbReference type="PANTHER" id="PTHR30055">
    <property type="entry name" value="HTH-TYPE TRANSCRIPTIONAL REGULATOR RUTR"/>
    <property type="match status" value="1"/>
</dbReference>
<dbReference type="SUPFAM" id="SSF46689">
    <property type="entry name" value="Homeodomain-like"/>
    <property type="match status" value="1"/>
</dbReference>
<gene>
    <name evidence="4" type="primary">calR</name>
    <name evidence="4" type="ORF">GCM10007916_05820</name>
</gene>
<evidence type="ECO:0000256" key="1">
    <source>
        <dbReference type="ARBA" id="ARBA00023125"/>
    </source>
</evidence>
<organism evidence="4 5">
    <name type="scientific">Psychromonas marina</name>
    <dbReference type="NCBI Taxonomy" id="88364"/>
    <lineage>
        <taxon>Bacteria</taxon>
        <taxon>Pseudomonadati</taxon>
        <taxon>Pseudomonadota</taxon>
        <taxon>Gammaproteobacteria</taxon>
        <taxon>Alteromonadales</taxon>
        <taxon>Psychromonadaceae</taxon>
        <taxon>Psychromonas</taxon>
    </lineage>
</organism>